<evidence type="ECO:0000313" key="3">
    <source>
        <dbReference type="EMBL" id="KJR85537.1"/>
    </source>
</evidence>
<dbReference type="VEuPathDB" id="FungiDB:SPSK_10924"/>
<sequence length="116" mass="12794">MHKAAGQNDGLGGGGGKEEKGGKRKTPPGITPTKTILARLWLWKTGFRAGQDPAFTTGVGRIQRPAVGRMTKRREAEKETKRRRGVRHMPRLFLVCAFFVVFAVRVGVDSYKSLSL</sequence>
<dbReference type="EMBL" id="AXCR01000007">
    <property type="protein sequence ID" value="KJR85537.1"/>
    <property type="molecule type" value="Genomic_DNA"/>
</dbReference>
<feature type="transmembrane region" description="Helical" evidence="2">
    <location>
        <begin position="91"/>
        <end position="108"/>
    </location>
</feature>
<evidence type="ECO:0000256" key="2">
    <source>
        <dbReference type="SAM" id="Phobius"/>
    </source>
</evidence>
<organism evidence="3 4">
    <name type="scientific">Sporothrix schenckii 1099-18</name>
    <dbReference type="NCBI Taxonomy" id="1397361"/>
    <lineage>
        <taxon>Eukaryota</taxon>
        <taxon>Fungi</taxon>
        <taxon>Dikarya</taxon>
        <taxon>Ascomycota</taxon>
        <taxon>Pezizomycotina</taxon>
        <taxon>Sordariomycetes</taxon>
        <taxon>Sordariomycetidae</taxon>
        <taxon>Ophiostomatales</taxon>
        <taxon>Ophiostomataceae</taxon>
        <taxon>Sporothrix</taxon>
    </lineage>
</organism>
<comment type="caution">
    <text evidence="3">The sequence shown here is derived from an EMBL/GenBank/DDBJ whole genome shotgun (WGS) entry which is preliminary data.</text>
</comment>
<evidence type="ECO:0000313" key="4">
    <source>
        <dbReference type="Proteomes" id="UP000033710"/>
    </source>
</evidence>
<evidence type="ECO:0000256" key="1">
    <source>
        <dbReference type="SAM" id="MobiDB-lite"/>
    </source>
</evidence>
<keyword evidence="2" id="KW-1133">Transmembrane helix</keyword>
<feature type="region of interest" description="Disordered" evidence="1">
    <location>
        <begin position="64"/>
        <end position="84"/>
    </location>
</feature>
<keyword evidence="2" id="KW-0812">Transmembrane</keyword>
<dbReference type="GeneID" id="27672434"/>
<name>A0A0F2M7C5_SPOSC</name>
<keyword evidence="2" id="KW-0472">Membrane</keyword>
<dbReference type="AlphaFoldDB" id="A0A0F2M7C5"/>
<dbReference type="RefSeq" id="XP_016588213.1">
    <property type="nucleotide sequence ID" value="XM_016737157.1"/>
</dbReference>
<reference evidence="3 4" key="1">
    <citation type="journal article" date="2014" name="BMC Genomics">
        <title>Comparative genomics of the major fungal agents of human and animal Sporotrichosis: Sporothrix schenckii and Sporothrix brasiliensis.</title>
        <authorList>
            <person name="Teixeira M.M."/>
            <person name="de Almeida L.G."/>
            <person name="Kubitschek-Barreira P."/>
            <person name="Alves F.L."/>
            <person name="Kioshima E.S."/>
            <person name="Abadio A.K."/>
            <person name="Fernandes L."/>
            <person name="Derengowski L.S."/>
            <person name="Ferreira K.S."/>
            <person name="Souza R.C."/>
            <person name="Ruiz J.C."/>
            <person name="de Andrade N.C."/>
            <person name="Paes H.C."/>
            <person name="Nicola A.M."/>
            <person name="Albuquerque P."/>
            <person name="Gerber A.L."/>
            <person name="Martins V.P."/>
            <person name="Peconick L.D."/>
            <person name="Neto A.V."/>
            <person name="Chaucanez C.B."/>
            <person name="Silva P.A."/>
            <person name="Cunha O.L."/>
            <person name="de Oliveira F.F."/>
            <person name="dos Santos T.C."/>
            <person name="Barros A.L."/>
            <person name="Soares M.A."/>
            <person name="de Oliveira L.M."/>
            <person name="Marini M.M."/>
            <person name="Villalobos-Duno H."/>
            <person name="Cunha M.M."/>
            <person name="de Hoog S."/>
            <person name="da Silveira J.F."/>
            <person name="Henrissat B."/>
            <person name="Nino-Vega G.A."/>
            <person name="Cisalpino P.S."/>
            <person name="Mora-Montes H.M."/>
            <person name="Almeida S.R."/>
            <person name="Stajich J.E."/>
            <person name="Lopes-Bezerra L.M."/>
            <person name="Vasconcelos A.T."/>
            <person name="Felipe M.S."/>
        </authorList>
    </citation>
    <scope>NUCLEOTIDE SEQUENCE [LARGE SCALE GENOMIC DNA]</scope>
    <source>
        <strain evidence="3 4">1099-18</strain>
    </source>
</reference>
<proteinExistence type="predicted"/>
<accession>A0A0F2M7C5</accession>
<reference evidence="3 4" key="2">
    <citation type="journal article" date="2015" name="Eukaryot. Cell">
        <title>Asexual propagation of a virulent clone complex in a human and feline outbreak of sporotrichosis.</title>
        <authorList>
            <person name="Teixeira Mde M."/>
            <person name="Rodrigues A.M."/>
            <person name="Tsui C.K."/>
            <person name="de Almeida L.G."/>
            <person name="Van Diepeningen A.D."/>
            <person name="van den Ende B.G."/>
            <person name="Fernandes G.F."/>
            <person name="Kano R."/>
            <person name="Hamelin R.C."/>
            <person name="Lopes-Bezerra L.M."/>
            <person name="Vasconcelos A.T."/>
            <person name="de Hoog S."/>
            <person name="de Camargo Z.P."/>
            <person name="Felipe M.S."/>
        </authorList>
    </citation>
    <scope>NUCLEOTIDE SEQUENCE [LARGE SCALE GENOMIC DNA]</scope>
    <source>
        <strain evidence="3 4">1099-18</strain>
    </source>
</reference>
<gene>
    <name evidence="3" type="ORF">SPSK_10924</name>
</gene>
<feature type="region of interest" description="Disordered" evidence="1">
    <location>
        <begin position="1"/>
        <end position="32"/>
    </location>
</feature>
<protein>
    <submittedName>
        <fullName evidence="3">Uncharacterized protein</fullName>
    </submittedName>
</protein>
<dbReference type="Proteomes" id="UP000033710">
    <property type="component" value="Unassembled WGS sequence"/>
</dbReference>
<dbReference type="KEGG" id="ssck:SPSK_10924"/>